<keyword evidence="2" id="KW-0418">Kinase</keyword>
<gene>
    <name evidence="2" type="ORF">CMUS01_08250</name>
</gene>
<feature type="region of interest" description="Disordered" evidence="1">
    <location>
        <begin position="490"/>
        <end position="511"/>
    </location>
</feature>
<dbReference type="AlphaFoldDB" id="A0A8H6ND78"/>
<dbReference type="GO" id="GO:0016301">
    <property type="term" value="F:kinase activity"/>
    <property type="evidence" value="ECO:0007669"/>
    <property type="project" value="UniProtKB-KW"/>
</dbReference>
<dbReference type="PANTHER" id="PTHR38166">
    <property type="entry name" value="C2H2-TYPE DOMAIN-CONTAINING PROTEIN-RELATED"/>
    <property type="match status" value="1"/>
</dbReference>
<proteinExistence type="predicted"/>
<evidence type="ECO:0000313" key="2">
    <source>
        <dbReference type="EMBL" id="KAF6829247.1"/>
    </source>
</evidence>
<accession>A0A8H6ND78</accession>
<name>A0A8H6ND78_9PEZI</name>
<dbReference type="Proteomes" id="UP000639643">
    <property type="component" value="Unassembled WGS sequence"/>
</dbReference>
<feature type="compositionally biased region" description="Low complexity" evidence="1">
    <location>
        <begin position="145"/>
        <end position="169"/>
    </location>
</feature>
<dbReference type="Gene3D" id="3.30.160.60">
    <property type="entry name" value="Classic Zinc Finger"/>
    <property type="match status" value="1"/>
</dbReference>
<keyword evidence="2" id="KW-0808">Transferase</keyword>
<dbReference type="PANTHER" id="PTHR38166:SF1">
    <property type="entry name" value="C2H2-TYPE DOMAIN-CONTAINING PROTEIN"/>
    <property type="match status" value="1"/>
</dbReference>
<dbReference type="EMBL" id="WIGM01000315">
    <property type="protein sequence ID" value="KAF6829247.1"/>
    <property type="molecule type" value="Genomic_DNA"/>
</dbReference>
<organism evidence="2 3">
    <name type="scientific">Colletotrichum musicola</name>
    <dbReference type="NCBI Taxonomy" id="2175873"/>
    <lineage>
        <taxon>Eukaryota</taxon>
        <taxon>Fungi</taxon>
        <taxon>Dikarya</taxon>
        <taxon>Ascomycota</taxon>
        <taxon>Pezizomycotina</taxon>
        <taxon>Sordariomycetes</taxon>
        <taxon>Hypocreomycetidae</taxon>
        <taxon>Glomerellales</taxon>
        <taxon>Glomerellaceae</taxon>
        <taxon>Colletotrichum</taxon>
        <taxon>Colletotrichum orchidearum species complex</taxon>
    </lineage>
</organism>
<keyword evidence="3" id="KW-1185">Reference proteome</keyword>
<feature type="region of interest" description="Disordered" evidence="1">
    <location>
        <begin position="88"/>
        <end position="175"/>
    </location>
</feature>
<protein>
    <submittedName>
        <fullName evidence="2">Protein kinase domain-containing protein</fullName>
    </submittedName>
</protein>
<reference evidence="2" key="1">
    <citation type="journal article" date="2020" name="Phytopathology">
        <title>Genome Sequence Resources of Colletotrichum truncatum, C. plurivorum, C. musicola, and C. sojae: Four Species Pathogenic to Soybean (Glycine max).</title>
        <authorList>
            <person name="Rogerio F."/>
            <person name="Boufleur T.R."/>
            <person name="Ciampi-Guillardi M."/>
            <person name="Sukno S.A."/>
            <person name="Thon M.R."/>
            <person name="Massola Junior N.S."/>
            <person name="Baroncelli R."/>
        </authorList>
    </citation>
    <scope>NUCLEOTIDE SEQUENCE</scope>
    <source>
        <strain evidence="2">LFN0074</strain>
    </source>
</reference>
<dbReference type="OrthoDB" id="4161727at2759"/>
<feature type="compositionally biased region" description="Low complexity" evidence="1">
    <location>
        <begin position="95"/>
        <end position="105"/>
    </location>
</feature>
<comment type="caution">
    <text evidence="2">The sequence shown here is derived from an EMBL/GenBank/DDBJ whole genome shotgun (WGS) entry which is preliminary data.</text>
</comment>
<sequence length="511" mass="56614">MPDPLPVDAGIDSPPIHPRDPFEHCRSISVNMAGVPGPGTFWPDQYLTRDLYIPDPGLNHSFSTTQFSASSNYYPPFCYSQPQPQNLGNQFGIGTAPANPAATVPTPAPPNTLAPDDANRGKKRSSGSSADQVPNKRPKPRQQRQGRQSRQPDSVTTPSPATTSEAATPRSCPEAAHDREDLFACPYFKHDRVKYGPGTKKWSLCGATGWKISRLKEHILRNHHTETYRCSRCHSKWLTAEKLDEHLRSGAPCPVLIVRDDDRVDLAQLNRIKDRMRGMNDSIKWSTVYRIIFPDEQEPIPSPYLEPTIDDFRSHLDTLFSRSTDHQERVKIQNCLEVLGDFLSPRSLSQSSTGSTQSDLPVLTQDRSEYSIMFGSPATIFKPSPSPETNMTALAPSMPMAPYWIQSKKGMMPAGDFQLYPDVNTSWQFDFVDEGCTPPPYAALQSSAALQPRAMLQPNAIPQTSVMLQPNAIPTNATLQPNTVVPGTFQTMPFPKASPDSSAGQLNPPWF</sequence>
<evidence type="ECO:0000313" key="3">
    <source>
        <dbReference type="Proteomes" id="UP000639643"/>
    </source>
</evidence>
<evidence type="ECO:0000256" key="1">
    <source>
        <dbReference type="SAM" id="MobiDB-lite"/>
    </source>
</evidence>